<feature type="transmembrane region" description="Helical" evidence="2">
    <location>
        <begin position="12"/>
        <end position="32"/>
    </location>
</feature>
<evidence type="ECO:0000256" key="1">
    <source>
        <dbReference type="SAM" id="MobiDB-lite"/>
    </source>
</evidence>
<feature type="compositionally biased region" description="Polar residues" evidence="1">
    <location>
        <begin position="75"/>
        <end position="93"/>
    </location>
</feature>
<evidence type="ECO:0000313" key="3">
    <source>
        <dbReference type="EMBL" id="EFI36244.1"/>
    </source>
</evidence>
<reference evidence="3" key="1">
    <citation type="submission" date="2010-05" db="EMBL/GenBank/DDBJ databases">
        <title>The draft genome of Desulfonatronospira thiodismutans ASO3-1.</title>
        <authorList>
            <consortium name="US DOE Joint Genome Institute (JGI-PGF)"/>
            <person name="Lucas S."/>
            <person name="Copeland A."/>
            <person name="Lapidus A."/>
            <person name="Cheng J.-F."/>
            <person name="Bruce D."/>
            <person name="Goodwin L."/>
            <person name="Pitluck S."/>
            <person name="Chertkov O."/>
            <person name="Brettin T."/>
            <person name="Detter J.C."/>
            <person name="Han C."/>
            <person name="Land M.L."/>
            <person name="Hauser L."/>
            <person name="Kyrpides N."/>
            <person name="Mikhailova N."/>
            <person name="Muyzer G."/>
            <person name="Woyke T."/>
        </authorList>
    </citation>
    <scope>NUCLEOTIDE SEQUENCE [LARGE SCALE GENOMIC DNA]</scope>
    <source>
        <strain evidence="3">ASO3-1</strain>
    </source>
</reference>
<keyword evidence="2" id="KW-1133">Transmembrane helix</keyword>
<accession>D6SK41</accession>
<sequence>MNRHKSSQGGFVMMTVISLLATIMVLLSAYFFTTNIETRSVQSSLGSVTGFYSAEAGLNIRGEEIRQLFIGFQRPSGTSPDENNPCQNNNQGSGDFECKTYSYNDRDIITYVVEDEDNQNDNVIRIPQGELFAGLNAVEYRYTVLSEAAPKKDDRPEAILEMVFRSRLVPLFQFAAFYDKDLELLPGEDMELFGPIHANGDIYTGADGANLNIDGQITASFNPEDQHSEGGGRFHIQRKDNTSTQFEDTVHVNDGTGNFETIPGGGMIEQEVLDDWNGLIETELDALTVPEAHDFEPGGEYWQKADLIVALDMTDVNDPAIVVPERKNKDSIENQMTQTLNMPLCIDSVDCDLEEVEDQDDAPRNDPDLFSVAYDDDFLDEIKGEELMISRYPVEASDSFHDSREGGNITMLEVDLPFLLSRIHESSEKHGDCTGDITIRNLLSDSPHYNFNELNIDTSGDGGLVIYFTVIKDYDPGQDKGEYGVRIRNGAHLGACDDTLEEMGLTPGEAPKIQGLTLVSDIPFYIQGHYNLNDPSDHSASRDPNQAEGSVLPEEGLEYENWRPAAIIGDTINILSQGWDNDSDSTTGGDGPVTNAETRVNAAFLAGTDSTQELNAAYSGGLENFPRFHENWGTTRFYYQGSFVSLNESRHASGDWGDASYNPPARPWTYDERFNYMENLPPLTPRFVYLKQERFIRDFDR</sequence>
<organism evidence="3 4">
    <name type="scientific">Desulfonatronospira thiodismutans ASO3-1</name>
    <dbReference type="NCBI Taxonomy" id="555779"/>
    <lineage>
        <taxon>Bacteria</taxon>
        <taxon>Pseudomonadati</taxon>
        <taxon>Thermodesulfobacteriota</taxon>
        <taxon>Desulfovibrionia</taxon>
        <taxon>Desulfovibrionales</taxon>
        <taxon>Desulfonatronovibrionaceae</taxon>
        <taxon>Desulfonatronospira</taxon>
    </lineage>
</organism>
<keyword evidence="2" id="KW-0812">Transmembrane</keyword>
<name>D6SK41_9BACT</name>
<dbReference type="OrthoDB" id="29444at2"/>
<dbReference type="Proteomes" id="UP000005496">
    <property type="component" value="Unassembled WGS sequence"/>
</dbReference>
<keyword evidence="2" id="KW-0472">Membrane</keyword>
<evidence type="ECO:0008006" key="5">
    <source>
        <dbReference type="Google" id="ProtNLM"/>
    </source>
</evidence>
<feature type="region of interest" description="Disordered" evidence="1">
    <location>
        <begin position="73"/>
        <end position="93"/>
    </location>
</feature>
<proteinExistence type="predicted"/>
<evidence type="ECO:0000313" key="4">
    <source>
        <dbReference type="Proteomes" id="UP000005496"/>
    </source>
</evidence>
<dbReference type="eggNOG" id="COG4726">
    <property type="taxonomic scope" value="Bacteria"/>
</dbReference>
<evidence type="ECO:0000256" key="2">
    <source>
        <dbReference type="SAM" id="Phobius"/>
    </source>
</evidence>
<protein>
    <recommendedName>
        <fullName evidence="5">Type 4 fimbrial biogenesis protein PilX N-terminal domain-containing protein</fullName>
    </recommendedName>
</protein>
<keyword evidence="4" id="KW-1185">Reference proteome</keyword>
<dbReference type="EMBL" id="ACJN02000001">
    <property type="protein sequence ID" value="EFI36244.1"/>
    <property type="molecule type" value="Genomic_DNA"/>
</dbReference>
<dbReference type="RefSeq" id="WP_008869366.1">
    <property type="nucleotide sequence ID" value="NZ_ACJN02000001.1"/>
</dbReference>
<gene>
    <name evidence="3" type="ORF">Dthio_PD3701</name>
</gene>
<dbReference type="AlphaFoldDB" id="D6SK41"/>
<comment type="caution">
    <text evidence="3">The sequence shown here is derived from an EMBL/GenBank/DDBJ whole genome shotgun (WGS) entry which is preliminary data.</text>
</comment>